<evidence type="ECO:0000313" key="1">
    <source>
        <dbReference type="EMBL" id="KAK3702777.1"/>
    </source>
</evidence>
<dbReference type="Proteomes" id="UP001283361">
    <property type="component" value="Unassembled WGS sequence"/>
</dbReference>
<gene>
    <name evidence="1" type="ORF">RRG08_042761</name>
</gene>
<reference evidence="1" key="1">
    <citation type="journal article" date="2023" name="G3 (Bethesda)">
        <title>A reference genome for the long-term kleptoplast-retaining sea slug Elysia crispata morphotype clarki.</title>
        <authorList>
            <person name="Eastman K.E."/>
            <person name="Pendleton A.L."/>
            <person name="Shaikh M.A."/>
            <person name="Suttiyut T."/>
            <person name="Ogas R."/>
            <person name="Tomko P."/>
            <person name="Gavelis G."/>
            <person name="Widhalm J.R."/>
            <person name="Wisecaver J.H."/>
        </authorList>
    </citation>
    <scope>NUCLEOTIDE SEQUENCE</scope>
    <source>
        <strain evidence="1">ECLA1</strain>
    </source>
</reference>
<protein>
    <submittedName>
        <fullName evidence="1">Uncharacterized protein</fullName>
    </submittedName>
</protein>
<evidence type="ECO:0000313" key="2">
    <source>
        <dbReference type="Proteomes" id="UP001283361"/>
    </source>
</evidence>
<accession>A0AAE0XQG6</accession>
<comment type="caution">
    <text evidence="1">The sequence shown here is derived from an EMBL/GenBank/DDBJ whole genome shotgun (WGS) entry which is preliminary data.</text>
</comment>
<dbReference type="EMBL" id="JAWDGP010007852">
    <property type="protein sequence ID" value="KAK3702777.1"/>
    <property type="molecule type" value="Genomic_DNA"/>
</dbReference>
<name>A0AAE0XQG6_9GAST</name>
<dbReference type="AlphaFoldDB" id="A0AAE0XQG6"/>
<keyword evidence="2" id="KW-1185">Reference proteome</keyword>
<organism evidence="1 2">
    <name type="scientific">Elysia crispata</name>
    <name type="common">lettuce slug</name>
    <dbReference type="NCBI Taxonomy" id="231223"/>
    <lineage>
        <taxon>Eukaryota</taxon>
        <taxon>Metazoa</taxon>
        <taxon>Spiralia</taxon>
        <taxon>Lophotrochozoa</taxon>
        <taxon>Mollusca</taxon>
        <taxon>Gastropoda</taxon>
        <taxon>Heterobranchia</taxon>
        <taxon>Euthyneura</taxon>
        <taxon>Panpulmonata</taxon>
        <taxon>Sacoglossa</taxon>
        <taxon>Placobranchoidea</taxon>
        <taxon>Plakobranchidae</taxon>
        <taxon>Elysia</taxon>
    </lineage>
</organism>
<proteinExistence type="predicted"/>
<sequence>MTNIPAVCKTKESPITAPGARYLLCHRSGVYWEEKSGFRSLRLSEVFSESRGSSIQRDEKHHKADYFLQDIFESALGRSLFRFKGPVLSAPVISKKVVYSWDDQRASIELNIANVINDALGYCSEGIYRCKVDYIDIYEGLPEMLHLVRSRCLMDIH</sequence>